<dbReference type="GO" id="GO:0010828">
    <property type="term" value="P:positive regulation of D-glucose transmembrane transport"/>
    <property type="evidence" value="ECO:0007669"/>
    <property type="project" value="TreeGrafter"/>
</dbReference>
<evidence type="ECO:0000313" key="3">
    <source>
        <dbReference type="EMBL" id="EFC40020.1"/>
    </source>
</evidence>
<dbReference type="GO" id="GO:0031340">
    <property type="term" value="P:positive regulation of vesicle fusion"/>
    <property type="evidence" value="ECO:0007669"/>
    <property type="project" value="TreeGrafter"/>
</dbReference>
<evidence type="ECO:0000256" key="1">
    <source>
        <dbReference type="SAM" id="MobiDB-lite"/>
    </source>
</evidence>
<reference evidence="3 4" key="1">
    <citation type="journal article" date="2010" name="Cell">
        <title>The genome of Naegleria gruberi illuminates early eukaryotic versatility.</title>
        <authorList>
            <person name="Fritz-Laylin L.K."/>
            <person name="Prochnik S.E."/>
            <person name="Ginger M.L."/>
            <person name="Dacks J.B."/>
            <person name="Carpenter M.L."/>
            <person name="Field M.C."/>
            <person name="Kuo A."/>
            <person name="Paredez A."/>
            <person name="Chapman J."/>
            <person name="Pham J."/>
            <person name="Shu S."/>
            <person name="Neupane R."/>
            <person name="Cipriano M."/>
            <person name="Mancuso J."/>
            <person name="Tu H."/>
            <person name="Salamov A."/>
            <person name="Lindquist E."/>
            <person name="Shapiro H."/>
            <person name="Lucas S."/>
            <person name="Grigoriev I.V."/>
            <person name="Cande W.Z."/>
            <person name="Fulton C."/>
            <person name="Rokhsar D.S."/>
            <person name="Dawson S.C."/>
        </authorList>
    </citation>
    <scope>NUCLEOTIDE SEQUENCE [LARGE SCALE GENOMIC DNA]</scope>
    <source>
        <strain evidence="3 4">NEG-M</strain>
    </source>
</reference>
<dbReference type="InterPro" id="IPR037785">
    <property type="entry name" value="C2_C2CD5"/>
</dbReference>
<dbReference type="InParanoid" id="D2VT46"/>
<sequence length="958" mass="108832">MGAKVKIQVKSCRNLPIMDRSSGLTDAYVVVKCGSEYQFKTPVCRKTLNPSWNIDAFRFEVPNNDYLQENVIEFKIIDYDVVTQDDVIGTVIVDTNLLALNQVNQFSGWLPIFDSFRGVCGELNIHIKIDFIQNINPYRDSCPEVQFFSCPSIYPLMEYTQYSIRISDFVEELLIDDDPEYDSFKDLLRSSRSSNDQRQLLLYQLSGRLKRRMGKKVQEANDNIIFGYEECFDLENDIIIVRGLGTRCKLSTKRLVEEIPQIALPGTPPMNIIPLTDFASSPLAAASVDSPTNTFNGQSDVKLITIKTLDSQHIKYMAGIVQARSVKLLSPDMKLSDMQKERDGWWNELRAEIKENARSLGCTHVIGYSEQYELFSKGSVCILCAEGTAAVLNPQFENYNIRNLSDDQEEKEVDKHIEDRYCRMFHLPKNSPFFRAGASVCPLRGDGYVPNMFISTCEIPNIIEQRFSLQQKHFIEARICRTKKKKFGESNAYSISNVLPFVVHDLHKQFVHKMNLCHCNAAFSVSYNLAINDNFIILTCRGTGLCIDALPRNEKMSFILPDEKDNTDQIRLLTDYSDYYSILLDNSIEERHEEAETEENVDSPRGKDLNDSISSGSENEELIESGSAGFALEMADEQDEDFINSLVEPLLPCGIHFTTLKHISELASKSMSHLQYIFLEKSFPLKTDNVKKQQQYIASLFRELYITLSFKLLLLSNEELNQSVYVMGISEKLRLEDSNDLIITLQAMPALVTSHQLKANPQLEQMKANLPQLLPPLPHPQSITTNIDIGSPRKRDTSPLNRGTSQNLTSSFETPEMLFNMDIDQKSETPSVIPEERDIDKEWMEEQYVVITPMYFIPGAKIEKVVGAITQHLVRESTNVVQFSSFQQECIMEATSIIRAHTKAIDCNALINYSVKFHAVLDNPSKKQAYIMLTISGDACKVSYSSSSGLQRLTELSK</sequence>
<dbReference type="Pfam" id="PF23025">
    <property type="entry name" value="YbjQ_2"/>
    <property type="match status" value="3"/>
</dbReference>
<dbReference type="InterPro" id="IPR057815">
    <property type="entry name" value="C2CD5_C"/>
</dbReference>
<protein>
    <submittedName>
        <fullName evidence="3">Predicted protein</fullName>
    </submittedName>
</protein>
<dbReference type="InterPro" id="IPR035892">
    <property type="entry name" value="C2_domain_sf"/>
</dbReference>
<feature type="region of interest" description="Disordered" evidence="1">
    <location>
        <begin position="775"/>
        <end position="811"/>
    </location>
</feature>
<dbReference type="GeneID" id="8854240"/>
<dbReference type="PROSITE" id="PS50004">
    <property type="entry name" value="C2"/>
    <property type="match status" value="1"/>
</dbReference>
<dbReference type="Proteomes" id="UP000006671">
    <property type="component" value="Unassembled WGS sequence"/>
</dbReference>
<evidence type="ECO:0000313" key="4">
    <source>
        <dbReference type="Proteomes" id="UP000006671"/>
    </source>
</evidence>
<dbReference type="GO" id="GO:0005544">
    <property type="term" value="F:calcium-dependent phospholipid binding"/>
    <property type="evidence" value="ECO:0007669"/>
    <property type="project" value="InterPro"/>
</dbReference>
<name>D2VT46_NAEGR</name>
<dbReference type="OMA" id="TMFYLES"/>
<dbReference type="PANTHER" id="PTHR37412">
    <property type="entry name" value="C2 DOMAIN-CONTAINING PROTEIN 5"/>
    <property type="match status" value="1"/>
</dbReference>
<feature type="compositionally biased region" description="Polar residues" evidence="1">
    <location>
        <begin position="798"/>
        <end position="811"/>
    </location>
</feature>
<dbReference type="GO" id="GO:0090314">
    <property type="term" value="P:positive regulation of protein targeting to membrane"/>
    <property type="evidence" value="ECO:0007669"/>
    <property type="project" value="TreeGrafter"/>
</dbReference>
<accession>D2VT46</accession>
<organism evidence="4">
    <name type="scientific">Naegleria gruberi</name>
    <name type="common">Amoeba</name>
    <dbReference type="NCBI Taxonomy" id="5762"/>
    <lineage>
        <taxon>Eukaryota</taxon>
        <taxon>Discoba</taxon>
        <taxon>Heterolobosea</taxon>
        <taxon>Tetramitia</taxon>
        <taxon>Eutetramitia</taxon>
        <taxon>Vahlkampfiidae</taxon>
        <taxon>Naegleria</taxon>
    </lineage>
</organism>
<feature type="region of interest" description="Disordered" evidence="1">
    <location>
        <begin position="591"/>
        <end position="619"/>
    </location>
</feature>
<dbReference type="GO" id="GO:0005509">
    <property type="term" value="F:calcium ion binding"/>
    <property type="evidence" value="ECO:0007669"/>
    <property type="project" value="TreeGrafter"/>
</dbReference>
<dbReference type="eggNOG" id="KOG1031">
    <property type="taxonomic scope" value="Eukaryota"/>
</dbReference>
<dbReference type="Pfam" id="PF23128">
    <property type="entry name" value="YbjQ_4"/>
    <property type="match status" value="1"/>
</dbReference>
<evidence type="ECO:0000259" key="2">
    <source>
        <dbReference type="PROSITE" id="PS50004"/>
    </source>
</evidence>
<dbReference type="InterPro" id="IPR035439">
    <property type="entry name" value="UPF0145_dom_sf"/>
</dbReference>
<dbReference type="EMBL" id="GG738895">
    <property type="protein sequence ID" value="EFC40020.1"/>
    <property type="molecule type" value="Genomic_DNA"/>
</dbReference>
<dbReference type="GO" id="GO:0072659">
    <property type="term" value="P:protein localization to plasma membrane"/>
    <property type="evidence" value="ECO:0007669"/>
    <property type="project" value="TreeGrafter"/>
</dbReference>
<dbReference type="SUPFAM" id="SSF117782">
    <property type="entry name" value="YbjQ-like"/>
    <property type="match status" value="1"/>
</dbReference>
<dbReference type="VEuPathDB" id="AmoebaDB:NAEGRDRAFT_72170"/>
<dbReference type="OrthoDB" id="419768at2759"/>
<dbReference type="GO" id="GO:0005886">
    <property type="term" value="C:plasma membrane"/>
    <property type="evidence" value="ECO:0007669"/>
    <property type="project" value="TreeGrafter"/>
</dbReference>
<dbReference type="Pfam" id="PF00168">
    <property type="entry name" value="C2"/>
    <property type="match status" value="1"/>
</dbReference>
<dbReference type="GO" id="GO:0065002">
    <property type="term" value="P:intracellular protein transmembrane transport"/>
    <property type="evidence" value="ECO:0007669"/>
    <property type="project" value="TreeGrafter"/>
</dbReference>
<proteinExistence type="predicted"/>
<gene>
    <name evidence="3" type="ORF">NAEGRDRAFT_72170</name>
</gene>
<dbReference type="AlphaFoldDB" id="D2VT46"/>
<dbReference type="PANTHER" id="PTHR37412:SF2">
    <property type="entry name" value="C2 DOMAIN-CONTAINING PROTEIN 5"/>
    <property type="match status" value="1"/>
</dbReference>
<dbReference type="SUPFAM" id="SSF49562">
    <property type="entry name" value="C2 domain (Calcium/lipid-binding domain, CaLB)"/>
    <property type="match status" value="1"/>
</dbReference>
<dbReference type="CDD" id="cd08688">
    <property type="entry name" value="C2_KIAA0528-like"/>
    <property type="match status" value="1"/>
</dbReference>
<dbReference type="InterPro" id="IPR038983">
    <property type="entry name" value="C2CD5"/>
</dbReference>
<dbReference type="RefSeq" id="XP_002672764.1">
    <property type="nucleotide sequence ID" value="XM_002672718.1"/>
</dbReference>
<keyword evidence="4" id="KW-1185">Reference proteome</keyword>
<feature type="domain" description="C2" evidence="2">
    <location>
        <begin position="1"/>
        <end position="110"/>
    </location>
</feature>
<dbReference type="InterPro" id="IPR056431">
    <property type="entry name" value="C2CD5_YbjQ-rel_dom"/>
</dbReference>
<dbReference type="Gene3D" id="2.60.40.150">
    <property type="entry name" value="C2 domain"/>
    <property type="match status" value="1"/>
</dbReference>
<dbReference type="InterPro" id="IPR000008">
    <property type="entry name" value="C2_dom"/>
</dbReference>
<dbReference type="SMART" id="SM00239">
    <property type="entry name" value="C2"/>
    <property type="match status" value="1"/>
</dbReference>
<dbReference type="KEGG" id="ngr:NAEGRDRAFT_72170"/>